<dbReference type="STRING" id="1121326.CLMAG_56820"/>
<dbReference type="InterPro" id="IPR014036">
    <property type="entry name" value="DeoR-like_C"/>
</dbReference>
<dbReference type="InterPro" id="IPR036390">
    <property type="entry name" value="WH_DNA-bd_sf"/>
</dbReference>
<dbReference type="OrthoDB" id="9797223at2"/>
<keyword evidence="2" id="KW-0238">DNA-binding</keyword>
<accession>A0A162QUH3</accession>
<dbReference type="InterPro" id="IPR036388">
    <property type="entry name" value="WH-like_DNA-bd_sf"/>
</dbReference>
<dbReference type="PROSITE" id="PS51000">
    <property type="entry name" value="HTH_DEOR_2"/>
    <property type="match status" value="1"/>
</dbReference>
<proteinExistence type="predicted"/>
<keyword evidence="1" id="KW-0805">Transcription regulation</keyword>
<feature type="domain" description="HTH deoR-type" evidence="4">
    <location>
        <begin position="4"/>
        <end position="59"/>
    </location>
</feature>
<evidence type="ECO:0000313" key="6">
    <source>
        <dbReference type="Proteomes" id="UP000076603"/>
    </source>
</evidence>
<dbReference type="PROSITE" id="PS00894">
    <property type="entry name" value="HTH_DEOR_1"/>
    <property type="match status" value="1"/>
</dbReference>
<reference evidence="5 6" key="1">
    <citation type="submission" date="2016-04" db="EMBL/GenBank/DDBJ databases">
        <title>Genome sequence of Clostridium magnum DSM 2767.</title>
        <authorList>
            <person name="Poehlein A."/>
            <person name="Uhlig R."/>
            <person name="Fischer R."/>
            <person name="Bahl H."/>
            <person name="Daniel R."/>
        </authorList>
    </citation>
    <scope>NUCLEOTIDE SEQUENCE [LARGE SCALE GENOMIC DNA]</scope>
    <source>
        <strain evidence="5 6">DSM 2767</strain>
    </source>
</reference>
<dbReference type="InterPro" id="IPR050313">
    <property type="entry name" value="Carb_Metab_HTH_regulators"/>
</dbReference>
<dbReference type="Pfam" id="PF00455">
    <property type="entry name" value="DeoRC"/>
    <property type="match status" value="1"/>
</dbReference>
<name>A0A162QUH3_9CLOT</name>
<dbReference type="InterPro" id="IPR018356">
    <property type="entry name" value="Tscrpt_reg_HTH_DeoR_CS"/>
</dbReference>
<protein>
    <submittedName>
        <fullName evidence="5">Deoxyribose operon repressor</fullName>
    </submittedName>
</protein>
<evidence type="ECO:0000259" key="4">
    <source>
        <dbReference type="PROSITE" id="PS51000"/>
    </source>
</evidence>
<evidence type="ECO:0000256" key="2">
    <source>
        <dbReference type="ARBA" id="ARBA00023125"/>
    </source>
</evidence>
<dbReference type="GO" id="GO:0003700">
    <property type="term" value="F:DNA-binding transcription factor activity"/>
    <property type="evidence" value="ECO:0007669"/>
    <property type="project" value="InterPro"/>
</dbReference>
<dbReference type="Proteomes" id="UP000076603">
    <property type="component" value="Unassembled WGS sequence"/>
</dbReference>
<dbReference type="RefSeq" id="WP_066630204.1">
    <property type="nucleotide sequence ID" value="NZ_FQXL01000020.1"/>
</dbReference>
<dbReference type="PRINTS" id="PR00037">
    <property type="entry name" value="HTHLACR"/>
</dbReference>
<dbReference type="EMBL" id="LWAE01000012">
    <property type="protein sequence ID" value="KZL88984.1"/>
    <property type="molecule type" value="Genomic_DNA"/>
</dbReference>
<keyword evidence="3" id="KW-0804">Transcription</keyword>
<dbReference type="InterPro" id="IPR001034">
    <property type="entry name" value="DeoR_HTH"/>
</dbReference>
<dbReference type="SMART" id="SM01134">
    <property type="entry name" value="DeoRC"/>
    <property type="match status" value="1"/>
</dbReference>
<dbReference type="PATRIC" id="fig|1121326.3.peg.5738"/>
<dbReference type="Gene3D" id="3.40.50.1360">
    <property type="match status" value="1"/>
</dbReference>
<dbReference type="AlphaFoldDB" id="A0A162QUH3"/>
<comment type="caution">
    <text evidence="5">The sequence shown here is derived from an EMBL/GenBank/DDBJ whole genome shotgun (WGS) entry which is preliminary data.</text>
</comment>
<dbReference type="Pfam" id="PF08220">
    <property type="entry name" value="HTH_DeoR"/>
    <property type="match status" value="1"/>
</dbReference>
<dbReference type="GO" id="GO:0003677">
    <property type="term" value="F:DNA binding"/>
    <property type="evidence" value="ECO:0007669"/>
    <property type="project" value="UniProtKB-KW"/>
</dbReference>
<gene>
    <name evidence="5" type="primary">deoR</name>
    <name evidence="5" type="ORF">CLMAG_56820</name>
</gene>
<dbReference type="Gene3D" id="1.10.10.10">
    <property type="entry name" value="Winged helix-like DNA-binding domain superfamily/Winged helix DNA-binding domain"/>
    <property type="match status" value="1"/>
</dbReference>
<dbReference type="InterPro" id="IPR037171">
    <property type="entry name" value="NagB/RpiA_transferase-like"/>
</dbReference>
<dbReference type="PANTHER" id="PTHR30363">
    <property type="entry name" value="HTH-TYPE TRANSCRIPTIONAL REGULATOR SRLR-RELATED"/>
    <property type="match status" value="1"/>
</dbReference>
<keyword evidence="6" id="KW-1185">Reference proteome</keyword>
<evidence type="ECO:0000313" key="5">
    <source>
        <dbReference type="EMBL" id="KZL88984.1"/>
    </source>
</evidence>
<sequence>MNNKDIRLNQLVNIVKENKKVTVKELSKILKVSEMTIRRDLNLLQSNDIVNRSYGKATYIANTANDSSNDNYELDYEQNIMNEEKERIGKYAASLIEPGDVLIIDGGSTTDKLAKHLPEDSEITVLCYTYNILSHLIKKDNMNLIFSGGYYHRRDQMFESLQGINLIENIRATKMFVSTSGIHHKLGLTCSQSFEVPTKRTALQSSQTKILVADSSKFSKVRTAYFAQLNEINEIVTDTGLSSEWKDIIESMNIRLHIV</sequence>
<dbReference type="SUPFAM" id="SSF46785">
    <property type="entry name" value="Winged helix' DNA-binding domain"/>
    <property type="match status" value="1"/>
</dbReference>
<evidence type="ECO:0000256" key="1">
    <source>
        <dbReference type="ARBA" id="ARBA00023015"/>
    </source>
</evidence>
<organism evidence="5 6">
    <name type="scientific">Clostridium magnum DSM 2767</name>
    <dbReference type="NCBI Taxonomy" id="1121326"/>
    <lineage>
        <taxon>Bacteria</taxon>
        <taxon>Bacillati</taxon>
        <taxon>Bacillota</taxon>
        <taxon>Clostridia</taxon>
        <taxon>Eubacteriales</taxon>
        <taxon>Clostridiaceae</taxon>
        <taxon>Clostridium</taxon>
    </lineage>
</organism>
<dbReference type="SUPFAM" id="SSF100950">
    <property type="entry name" value="NagB/RpiA/CoA transferase-like"/>
    <property type="match status" value="1"/>
</dbReference>
<evidence type="ECO:0000256" key="3">
    <source>
        <dbReference type="ARBA" id="ARBA00023163"/>
    </source>
</evidence>
<dbReference type="PANTHER" id="PTHR30363:SF8">
    <property type="entry name" value="DEOXYRIBOSE OPERON REPRESSOR"/>
    <property type="match status" value="1"/>
</dbReference>
<dbReference type="SMART" id="SM00420">
    <property type="entry name" value="HTH_DEOR"/>
    <property type="match status" value="1"/>
</dbReference>